<reference evidence="6" key="2">
    <citation type="submission" date="2010-08" db="EMBL/GenBank/DDBJ databases">
        <title>Complete sequence of Fibrobacter succinogenes subsp. succinogenes S85.</title>
        <authorList>
            <person name="Durkin A.S."/>
            <person name="Nelson K.E."/>
            <person name="Morrison M."/>
            <person name="Forsberg C.W."/>
            <person name="Wilson D.B."/>
            <person name="Russell J.B."/>
            <person name="Cann I.K.O."/>
            <person name="Mackie R.I."/>
            <person name="White B.A."/>
        </authorList>
    </citation>
    <scope>NUCLEOTIDE SEQUENCE [LARGE SCALE GENOMIC DNA]</scope>
    <source>
        <strain evidence="6">ATCC 19169 / S85</strain>
    </source>
</reference>
<dbReference type="HOGENOM" id="CLU_000315_21_6_0"/>
<feature type="domain" description="Helicase C-terminal" evidence="3">
    <location>
        <begin position="721"/>
        <end position="893"/>
    </location>
</feature>
<dbReference type="Pfam" id="PF04471">
    <property type="entry name" value="Mrr_cat"/>
    <property type="match status" value="1"/>
</dbReference>
<dbReference type="EMBL" id="CP001792">
    <property type="protein sequence ID" value="ACX76636.1"/>
    <property type="molecule type" value="Genomic_DNA"/>
</dbReference>
<evidence type="ECO:0000313" key="7">
    <source>
        <dbReference type="Proteomes" id="UP000001497"/>
    </source>
</evidence>
<dbReference type="InterPro" id="IPR027417">
    <property type="entry name" value="P-loop_NTPase"/>
</dbReference>
<dbReference type="Proteomes" id="UP000001497">
    <property type="component" value="Chromosome"/>
</dbReference>
<dbReference type="Pfam" id="PF00271">
    <property type="entry name" value="Helicase_C"/>
    <property type="match status" value="1"/>
</dbReference>
<dbReference type="InterPro" id="IPR000330">
    <property type="entry name" value="SNF2_N"/>
</dbReference>
<dbReference type="PROSITE" id="PS51194">
    <property type="entry name" value="HELICASE_CTER"/>
    <property type="match status" value="1"/>
</dbReference>
<accession>C9RPV4</accession>
<keyword evidence="5" id="KW-0547">Nucleotide-binding</keyword>
<dbReference type="Gene3D" id="3.40.1350.10">
    <property type="match status" value="1"/>
</dbReference>
<dbReference type="eggNOG" id="COG1787">
    <property type="taxonomic scope" value="Bacteria"/>
</dbReference>
<dbReference type="SUPFAM" id="SSF52540">
    <property type="entry name" value="P-loop containing nucleoside triphosphate hydrolases"/>
    <property type="match status" value="2"/>
</dbReference>
<dbReference type="GO" id="GO:0004386">
    <property type="term" value="F:helicase activity"/>
    <property type="evidence" value="ECO:0007669"/>
    <property type="project" value="UniProtKB-KW"/>
</dbReference>
<evidence type="ECO:0000313" key="4">
    <source>
        <dbReference type="EMBL" id="ACX76636.1"/>
    </source>
</evidence>
<name>C9RPV4_FIBSS</name>
<dbReference type="OrthoDB" id="9760715at2"/>
<evidence type="ECO:0000313" key="6">
    <source>
        <dbReference type="Proteomes" id="UP000000517"/>
    </source>
</evidence>
<keyword evidence="5" id="KW-0540">Nuclease</keyword>
<dbReference type="GO" id="GO:0009307">
    <property type="term" value="P:DNA restriction-modification system"/>
    <property type="evidence" value="ECO:0007669"/>
    <property type="project" value="InterPro"/>
</dbReference>
<keyword evidence="7" id="KW-1185">Reference proteome</keyword>
<evidence type="ECO:0000259" key="2">
    <source>
        <dbReference type="PROSITE" id="PS51192"/>
    </source>
</evidence>
<dbReference type="InterPro" id="IPR050496">
    <property type="entry name" value="SNF2_RAD54_helicase_repair"/>
</dbReference>
<reference evidence="4 7" key="1">
    <citation type="submission" date="2009-10" db="EMBL/GenBank/DDBJ databases">
        <title>Complete sequence of Fibrobacter succinogenes subsp. succinogenes S85.</title>
        <authorList>
            <consortium name="US DOE Joint Genome Institute"/>
            <person name="Lucas S."/>
            <person name="Copeland A."/>
            <person name="Lapidus A."/>
            <person name="Glavina del Rio T."/>
            <person name="Tice H."/>
            <person name="Bruce D."/>
            <person name="Goodwin L."/>
            <person name="Pitluck S."/>
            <person name="Chertkov O."/>
            <person name="Detter J.C."/>
            <person name="Han C."/>
            <person name="Tapia R."/>
            <person name="Larimer F."/>
            <person name="Land M."/>
            <person name="Hauser L."/>
            <person name="Kyrpides N."/>
            <person name="Mikhailova N."/>
            <person name="Weimer P.J."/>
            <person name="Stevenson D.M."/>
            <person name="Boyum J."/>
            <person name="Brumm P.I."/>
            <person name="Mead D."/>
        </authorList>
    </citation>
    <scope>NUCLEOTIDE SEQUENCE [LARGE SCALE GENOMIC DNA]</scope>
    <source>
        <strain evidence="7">ATCC 19169 / S85</strain>
        <strain evidence="4">S85</strain>
    </source>
</reference>
<dbReference type="InterPro" id="IPR049730">
    <property type="entry name" value="SNF2/RAD54-like_C"/>
</dbReference>
<dbReference type="PROSITE" id="PS51192">
    <property type="entry name" value="HELICASE_ATP_BIND_1"/>
    <property type="match status" value="1"/>
</dbReference>
<dbReference type="RefSeq" id="WP_014545155.1">
    <property type="nucleotide sequence ID" value="NC_013410.1"/>
</dbReference>
<keyword evidence="5" id="KW-0255">Endonuclease</keyword>
<dbReference type="Pfam" id="PF00176">
    <property type="entry name" value="SNF2-rel_dom"/>
    <property type="match status" value="1"/>
</dbReference>
<dbReference type="EMBL" id="CP002158">
    <property type="protein sequence ID" value="ADL25841.1"/>
    <property type="molecule type" value="Genomic_DNA"/>
</dbReference>
<feature type="domain" description="Helicase ATP-binding" evidence="2">
    <location>
        <begin position="438"/>
        <end position="602"/>
    </location>
</feature>
<dbReference type="KEGG" id="fsu:Fisuc_3056"/>
<dbReference type="GO" id="GO:0004519">
    <property type="term" value="F:endonuclease activity"/>
    <property type="evidence" value="ECO:0007669"/>
    <property type="project" value="UniProtKB-KW"/>
</dbReference>
<dbReference type="InterPro" id="IPR011856">
    <property type="entry name" value="tRNA_endonuc-like_dom_sf"/>
</dbReference>
<keyword evidence="5" id="KW-0067">ATP-binding</keyword>
<dbReference type="SMART" id="SM00490">
    <property type="entry name" value="HELICc"/>
    <property type="match status" value="1"/>
</dbReference>
<proteinExistence type="predicted"/>
<dbReference type="eggNOG" id="COG0553">
    <property type="taxonomic scope" value="Bacteria"/>
</dbReference>
<dbReference type="GO" id="GO:0005524">
    <property type="term" value="F:ATP binding"/>
    <property type="evidence" value="ECO:0007669"/>
    <property type="project" value="InterPro"/>
</dbReference>
<dbReference type="STRING" id="59374.FSU_0322"/>
<dbReference type="Gene3D" id="3.40.50.300">
    <property type="entry name" value="P-loop containing nucleotide triphosphate hydrolases"/>
    <property type="match status" value="1"/>
</dbReference>
<dbReference type="InterPro" id="IPR007560">
    <property type="entry name" value="Restrct_endonuc_IV_Mrr"/>
</dbReference>
<dbReference type="PATRIC" id="fig|59374.8.peg.318"/>
<keyword evidence="1" id="KW-0378">Hydrolase</keyword>
<evidence type="ECO:0000259" key="3">
    <source>
        <dbReference type="PROSITE" id="PS51194"/>
    </source>
</evidence>
<evidence type="ECO:0000313" key="5">
    <source>
        <dbReference type="EMBL" id="ADL25841.1"/>
    </source>
</evidence>
<dbReference type="PANTHER" id="PTHR45629">
    <property type="entry name" value="SNF2/RAD54 FAMILY MEMBER"/>
    <property type="match status" value="1"/>
</dbReference>
<dbReference type="GO" id="GO:0003677">
    <property type="term" value="F:DNA binding"/>
    <property type="evidence" value="ECO:0007669"/>
    <property type="project" value="InterPro"/>
</dbReference>
<dbReference type="InterPro" id="IPR001650">
    <property type="entry name" value="Helicase_C-like"/>
</dbReference>
<dbReference type="InterPro" id="IPR014001">
    <property type="entry name" value="Helicase_ATP-bd"/>
</dbReference>
<dbReference type="CDD" id="cd18793">
    <property type="entry name" value="SF2_C_SNF"/>
    <property type="match status" value="1"/>
</dbReference>
<dbReference type="KEGG" id="fsc:FSU_0322"/>
<organism evidence="5 6">
    <name type="scientific">Fibrobacter succinogenes (strain ATCC 19169 / S85)</name>
    <dbReference type="NCBI Taxonomy" id="59374"/>
    <lineage>
        <taxon>Bacteria</taxon>
        <taxon>Pseudomonadati</taxon>
        <taxon>Fibrobacterota</taxon>
        <taxon>Fibrobacteria</taxon>
        <taxon>Fibrobacterales</taxon>
        <taxon>Fibrobacteraceae</taxon>
        <taxon>Fibrobacter</taxon>
    </lineage>
</organism>
<keyword evidence="5" id="KW-0347">Helicase</keyword>
<dbReference type="AlphaFoldDB" id="C9RPV4"/>
<dbReference type="SMART" id="SM00487">
    <property type="entry name" value="DEXDc"/>
    <property type="match status" value="1"/>
</dbReference>
<dbReference type="GO" id="GO:0016787">
    <property type="term" value="F:hydrolase activity"/>
    <property type="evidence" value="ECO:0007669"/>
    <property type="project" value="UniProtKB-KW"/>
</dbReference>
<dbReference type="Proteomes" id="UP000000517">
    <property type="component" value="Chromosome"/>
</dbReference>
<sequence>MLDSIKITETSFVFDNTNAPFLKTLTDNGFATLLADGGIDVPFENVYELNEFEREIVGLPPLYPFEILVSHQGIPFTPAFTYEVSYKSFAPCGDELPKKEQKGPVVSLIVKGEQIEYLLTLEQYRLVKALAEFNGLQSKSKLESYKSFAEIKELSKESASALDETLNNRNVVLPKNVRLDISYNNGELEITPSIDDSSNDEFVKKFDGSSEVHDHYPMAKGVQKTIVVLDTPVQESLKKVKQKRKVKNPEEIKAIVEHPEEFFDPEVTDLSAFYSDRVIGKGLYEPKVYPFITPYKSQWIPSFEVEDRTNGTTKIAIKNATELAEFSEAIATAKRENKPYCEYKGANISIGEAEKMEKFAKEQLRKKEAVTATGPNSIEEKKKQHEVLLIEENLEVTGYDVTKEQNYLPKHLTLEENPYLQKEFKLKDHQVEGIAWLQNLAKNAKGGLLADDMGLGKTLQVLYMLDWHSRFNNAANKPYLIVAPVSLLENWVREYKRFFKEGMNIEIVERIPNENKGFVAFHAYKHIMVVGYEAMRRGQFTLAAIDFAVIVLDEAQKVKAPGAMVTNAAKALKSDLRISMTGTPVENTYMDLWCIMDFAVPGLLGNAKEFARKYQDPLKDAETDIAMLGNKLRHELGGYFLRRIKSEVSKDLPEKHVEYHKVPMPSEQYSRYVAAINLGIKTHAHPFERIQSLRKISDHPYLDFKDVDHLSVDDLIRSSAKLSATMRILEDIRAKNEKVIIFTDRRDMQRMFQRILLQKFGIEASVINGDTSTSDRGNKVSRQKTVDIFQEKSGFNVIIMSQLAAGVGLNVVGANHVIHYSRHWNPAKEMQATDRVYRIGQTKDVYVHFPMAVCDNFDSFDVVLDALLQNKTHLASASLYPTDRIEVVQKELDGKLFGTTMADDQSYVALEDIDDMNEYLFEAFVAVFYAALGYKTVVTPRSGDKGVDVLAFGSKDNLAIQCKHSRNKVGVEALGEVAVGANVYKEKYSGKVFKPVVFTNSEFGVDAKERAKSSDITLVDGSSLSKSFKSNTYQWNDVYMADSNR</sequence>
<evidence type="ECO:0000256" key="1">
    <source>
        <dbReference type="ARBA" id="ARBA00022801"/>
    </source>
</evidence>
<dbReference type="PANTHER" id="PTHR45629:SF7">
    <property type="entry name" value="DNA EXCISION REPAIR PROTEIN ERCC-6-RELATED"/>
    <property type="match status" value="1"/>
</dbReference>
<dbReference type="InterPro" id="IPR038718">
    <property type="entry name" value="SNF2-like_sf"/>
</dbReference>
<reference evidence="5" key="3">
    <citation type="submission" date="2010-08" db="EMBL/GenBank/DDBJ databases">
        <authorList>
            <person name="Durkin A.S."/>
            <person name="Nelson K.E."/>
            <person name="Morrison M."/>
            <person name="Forsberg C.W."/>
            <person name="Wilson D.B."/>
            <person name="Russell J.B."/>
            <person name="Cann I.K.O."/>
            <person name="Mackie R.I."/>
            <person name="White B.A."/>
        </authorList>
    </citation>
    <scope>NUCLEOTIDE SEQUENCE</scope>
    <source>
        <strain evidence="5">S85</strain>
    </source>
</reference>
<gene>
    <name evidence="4" type="ordered locus">Fisuc_3056</name>
    <name evidence="5" type="ordered locus">FSU_0322</name>
</gene>
<protein>
    <submittedName>
        <fullName evidence="4">SNF2-related protein</fullName>
    </submittedName>
    <submittedName>
        <fullName evidence="5">SNF2/helicase/endonuclease domain protein</fullName>
    </submittedName>
</protein>
<dbReference type="Gene3D" id="3.40.50.10810">
    <property type="entry name" value="Tandem AAA-ATPase domain"/>
    <property type="match status" value="1"/>
</dbReference>
<dbReference type="SUPFAM" id="SSF52980">
    <property type="entry name" value="Restriction endonuclease-like"/>
    <property type="match status" value="1"/>
</dbReference>
<dbReference type="InterPro" id="IPR011335">
    <property type="entry name" value="Restrct_endonuc-II-like"/>
</dbReference>